<accession>A0A1D1ZF56</accession>
<comment type="catalytic activity">
    <reaction evidence="4">
        <text>alpha,alpha-trehalose + H2O = alpha-D-glucose + beta-D-glucose</text>
        <dbReference type="Rhea" id="RHEA:32675"/>
        <dbReference type="ChEBI" id="CHEBI:15377"/>
        <dbReference type="ChEBI" id="CHEBI:15903"/>
        <dbReference type="ChEBI" id="CHEBI:16551"/>
        <dbReference type="ChEBI" id="CHEBI:17925"/>
        <dbReference type="EC" id="3.2.1.28"/>
    </reaction>
</comment>
<dbReference type="Pfam" id="PF01204">
    <property type="entry name" value="Trehalase"/>
    <property type="match status" value="1"/>
</dbReference>
<feature type="compositionally biased region" description="Low complexity" evidence="5">
    <location>
        <begin position="39"/>
        <end position="50"/>
    </location>
</feature>
<gene>
    <name evidence="7" type="primary">TREH_0</name>
    <name evidence="7" type="ORF">g.57837</name>
</gene>
<organism evidence="7">
    <name type="scientific">Anthurium amnicola</name>
    <dbReference type="NCBI Taxonomy" id="1678845"/>
    <lineage>
        <taxon>Eukaryota</taxon>
        <taxon>Viridiplantae</taxon>
        <taxon>Streptophyta</taxon>
        <taxon>Embryophyta</taxon>
        <taxon>Tracheophyta</taxon>
        <taxon>Spermatophyta</taxon>
        <taxon>Magnoliopsida</taxon>
        <taxon>Liliopsida</taxon>
        <taxon>Araceae</taxon>
        <taxon>Pothoideae</taxon>
        <taxon>Potheae</taxon>
        <taxon>Anthurium</taxon>
    </lineage>
</organism>
<dbReference type="EC" id="3.2.1.28" evidence="4"/>
<keyword evidence="6" id="KW-0812">Transmembrane</keyword>
<name>A0A1D1ZF56_9ARAE</name>
<keyword evidence="3 4" id="KW-0326">Glycosidase</keyword>
<dbReference type="SUPFAM" id="SSF48208">
    <property type="entry name" value="Six-hairpin glycosidases"/>
    <property type="match status" value="1"/>
</dbReference>
<keyword evidence="6" id="KW-1133">Transmembrane helix</keyword>
<dbReference type="GO" id="GO:0004555">
    <property type="term" value="F:alpha,alpha-trehalase activity"/>
    <property type="evidence" value="ECO:0007669"/>
    <property type="project" value="UniProtKB-EC"/>
</dbReference>
<dbReference type="EMBL" id="GDJX01002501">
    <property type="protein sequence ID" value="JAT65435.1"/>
    <property type="molecule type" value="Transcribed_RNA"/>
</dbReference>
<feature type="non-terminal residue" evidence="7">
    <location>
        <position position="1"/>
    </location>
</feature>
<dbReference type="InterPro" id="IPR012341">
    <property type="entry name" value="6hp_glycosidase-like_sf"/>
</dbReference>
<protein>
    <recommendedName>
        <fullName evidence="4">Trehalase</fullName>
        <ecNumber evidence="4">3.2.1.28</ecNumber>
    </recommendedName>
    <alternativeName>
        <fullName evidence="4">Alpha-trehalose glucohydrolase</fullName>
    </alternativeName>
</protein>
<evidence type="ECO:0000256" key="4">
    <source>
        <dbReference type="RuleBase" id="RU361180"/>
    </source>
</evidence>
<proteinExistence type="inferred from homology"/>
<evidence type="ECO:0000256" key="5">
    <source>
        <dbReference type="SAM" id="MobiDB-lite"/>
    </source>
</evidence>
<dbReference type="PROSITE" id="PS00928">
    <property type="entry name" value="TREHALASE_2"/>
    <property type="match status" value="1"/>
</dbReference>
<evidence type="ECO:0000256" key="2">
    <source>
        <dbReference type="ARBA" id="ARBA00022801"/>
    </source>
</evidence>
<evidence type="ECO:0000256" key="1">
    <source>
        <dbReference type="ARBA" id="ARBA00005615"/>
    </source>
</evidence>
<dbReference type="InterPro" id="IPR018232">
    <property type="entry name" value="Glyco_hydro_37_CS"/>
</dbReference>
<dbReference type="InterPro" id="IPR001661">
    <property type="entry name" value="Glyco_hydro_37"/>
</dbReference>
<dbReference type="PRINTS" id="PR00744">
    <property type="entry name" value="GLHYDRLASE37"/>
</dbReference>
<sequence length="677" mass="75125">KGNVRRQRRGSGGERRLVPRGGEGTNSHWSSPATPPPATAVTRQDTNNNNNKKKPETGGLAGVTPPHVRGASFPARMPSPAWLPGRHPHSLLPLRIRLLGAVAAAAIAMAAAAAAAPACSSSEGPVKPTTPLIAFLQRVQSAALQTHGPKSFDPKLYVDLPLRRGLPAAEAAFAALPRSPGDGAIPAADLSRFLGDYFGAAGSDMVYAEPADFVPEPEGFLPEVHRPEVRAWALEVHSLWKNLSRRVADDVKARPELHTLLPLPGPVVVPGSRFREVYYWDSYWVIRGLLVSKMYDTAKAIVNNLISLIHDYGHVLNGARGYYINRSQPPLLSSMILEVYKKTGDLEFVKKSLPSLLKEHDFWNSEIHTLTIKDAHGCNHTVNRYYAMWNKPRPESATIDEASALKLSNSHEKEKFYREVASTAESGWDFSSRWMSNSSDLTTLATTSIIPVDLNFYILKMELDIALFAKLVGDHSTSKRFLEASHSRQESLKLIFWNDEMGQWLDYWLKDNNCKDGHQWDATNQNRNIFASNFIPLWIGMHTTDHAMVEKVTRSFQRSGLLRAVGIATSLSNTGEQWDFPNGWAPLQHMIVEGLAKSGQKEARALAKDIAERWIRTNYVAYKQSGVMHEKYDVEACGEFGGGGEYTPQTGFGWSNGVVLAFLDEFGWPQDHEIKCK</sequence>
<dbReference type="AlphaFoldDB" id="A0A1D1ZF56"/>
<evidence type="ECO:0000313" key="7">
    <source>
        <dbReference type="EMBL" id="JAT65435.1"/>
    </source>
</evidence>
<dbReference type="PANTHER" id="PTHR23403:SF1">
    <property type="entry name" value="TREHALASE"/>
    <property type="match status" value="1"/>
</dbReference>
<evidence type="ECO:0000256" key="3">
    <source>
        <dbReference type="ARBA" id="ARBA00023295"/>
    </source>
</evidence>
<comment type="similarity">
    <text evidence="1 4">Belongs to the glycosyl hydrolase 37 family.</text>
</comment>
<feature type="transmembrane region" description="Helical" evidence="6">
    <location>
        <begin position="96"/>
        <end position="116"/>
    </location>
</feature>
<dbReference type="PANTHER" id="PTHR23403">
    <property type="entry name" value="TREHALASE"/>
    <property type="match status" value="1"/>
</dbReference>
<dbReference type="Gene3D" id="1.50.10.10">
    <property type="match status" value="1"/>
</dbReference>
<keyword evidence="2 4" id="KW-0378">Hydrolase</keyword>
<feature type="region of interest" description="Disordered" evidence="5">
    <location>
        <begin position="1"/>
        <end position="73"/>
    </location>
</feature>
<dbReference type="GO" id="GO:0005993">
    <property type="term" value="P:trehalose catabolic process"/>
    <property type="evidence" value="ECO:0007669"/>
    <property type="project" value="TreeGrafter"/>
</dbReference>
<dbReference type="InterPro" id="IPR008928">
    <property type="entry name" value="6-hairpin_glycosidase_sf"/>
</dbReference>
<reference evidence="7" key="1">
    <citation type="submission" date="2015-07" db="EMBL/GenBank/DDBJ databases">
        <title>Transcriptome Assembly of Anthurium amnicola.</title>
        <authorList>
            <person name="Suzuki J."/>
        </authorList>
    </citation>
    <scope>NUCLEOTIDE SEQUENCE</scope>
</reference>
<keyword evidence="6" id="KW-0472">Membrane</keyword>
<evidence type="ECO:0000256" key="6">
    <source>
        <dbReference type="SAM" id="Phobius"/>
    </source>
</evidence>